<organism evidence="4">
    <name type="scientific">Physcomitrium patens</name>
    <name type="common">Spreading-leaved earth moss</name>
    <name type="synonym">Physcomitrella patens</name>
    <dbReference type="NCBI Taxonomy" id="3218"/>
    <lineage>
        <taxon>Eukaryota</taxon>
        <taxon>Viridiplantae</taxon>
        <taxon>Streptophyta</taxon>
        <taxon>Embryophyta</taxon>
        <taxon>Bryophyta</taxon>
        <taxon>Bryophytina</taxon>
        <taxon>Bryopsida</taxon>
        <taxon>Funariidae</taxon>
        <taxon>Funariales</taxon>
        <taxon>Funariaceae</taxon>
        <taxon>Physcomitrium</taxon>
    </lineage>
</organism>
<dbReference type="AlphaFoldDB" id="A0A2K1JIN5"/>
<dbReference type="RefSeq" id="XP_024395192.1">
    <property type="nucleotide sequence ID" value="XM_024539424.2"/>
</dbReference>
<evidence type="ECO:0000313" key="4">
    <source>
        <dbReference type="EMBL" id="PNR41412.1"/>
    </source>
</evidence>
<dbReference type="PROSITE" id="PS00028">
    <property type="entry name" value="ZINC_FINGER_C2H2_1"/>
    <property type="match status" value="1"/>
</dbReference>
<dbReference type="EMBL" id="ABEU02000014">
    <property type="protein sequence ID" value="PNR41412.1"/>
    <property type="molecule type" value="Genomic_DNA"/>
</dbReference>
<feature type="compositionally biased region" description="Polar residues" evidence="2">
    <location>
        <begin position="1"/>
        <end position="11"/>
    </location>
</feature>
<dbReference type="PROSITE" id="PS50157">
    <property type="entry name" value="ZINC_FINGER_C2H2_2"/>
    <property type="match status" value="1"/>
</dbReference>
<proteinExistence type="predicted"/>
<feature type="domain" description="C2H2-type" evidence="3">
    <location>
        <begin position="217"/>
        <end position="244"/>
    </location>
</feature>
<dbReference type="Gramene" id="Pp3c14_21120V3.1">
    <property type="protein sequence ID" value="PAC:32959886.CDS.1"/>
    <property type="gene ID" value="Pp3c14_21120"/>
</dbReference>
<dbReference type="PaxDb" id="3218-PP1S34_257V6.1"/>
<dbReference type="OrthoDB" id="1939583at2759"/>
<dbReference type="KEGG" id="ppp:112291664"/>
<evidence type="ECO:0000313" key="5">
    <source>
        <dbReference type="EnsemblPlants" id="PAC:32959886.CDS.1"/>
    </source>
</evidence>
<dbReference type="GO" id="GO:0009736">
    <property type="term" value="P:cytokinin-activated signaling pathway"/>
    <property type="evidence" value="ECO:0000318"/>
    <property type="project" value="GO_Central"/>
</dbReference>
<dbReference type="InterPro" id="IPR036236">
    <property type="entry name" value="Znf_C2H2_sf"/>
</dbReference>
<name>A0A2K1JIN5_PHYPA</name>
<evidence type="ECO:0000256" key="2">
    <source>
        <dbReference type="SAM" id="MobiDB-lite"/>
    </source>
</evidence>
<dbReference type="GO" id="GO:0010090">
    <property type="term" value="P:trichome morphogenesis"/>
    <property type="evidence" value="ECO:0007669"/>
    <property type="project" value="InterPro"/>
</dbReference>
<accession>A0A2K1JIN5</accession>
<keyword evidence="1" id="KW-0479">Metal-binding</keyword>
<reference evidence="4 6" key="2">
    <citation type="journal article" date="2018" name="Plant J.">
        <title>The Physcomitrella patens chromosome-scale assembly reveals moss genome structure and evolution.</title>
        <authorList>
            <person name="Lang D."/>
            <person name="Ullrich K.K."/>
            <person name="Murat F."/>
            <person name="Fuchs J."/>
            <person name="Jenkins J."/>
            <person name="Haas F.B."/>
            <person name="Piednoel M."/>
            <person name="Gundlach H."/>
            <person name="Van Bel M."/>
            <person name="Meyberg R."/>
            <person name="Vives C."/>
            <person name="Morata J."/>
            <person name="Symeonidi A."/>
            <person name="Hiss M."/>
            <person name="Muchero W."/>
            <person name="Kamisugi Y."/>
            <person name="Saleh O."/>
            <person name="Blanc G."/>
            <person name="Decker E.L."/>
            <person name="van Gessel N."/>
            <person name="Grimwood J."/>
            <person name="Hayes R.D."/>
            <person name="Graham S.W."/>
            <person name="Gunter L.E."/>
            <person name="McDaniel S.F."/>
            <person name="Hoernstein S.N.W."/>
            <person name="Larsson A."/>
            <person name="Li F.W."/>
            <person name="Perroud P.F."/>
            <person name="Phillips J."/>
            <person name="Ranjan P."/>
            <person name="Rokshar D.S."/>
            <person name="Rothfels C.J."/>
            <person name="Schneider L."/>
            <person name="Shu S."/>
            <person name="Stevenson D.W."/>
            <person name="Thummler F."/>
            <person name="Tillich M."/>
            <person name="Villarreal Aguilar J.C."/>
            <person name="Widiez T."/>
            <person name="Wong G.K."/>
            <person name="Wymore A."/>
            <person name="Zhang Y."/>
            <person name="Zimmer A.D."/>
            <person name="Quatrano R.S."/>
            <person name="Mayer K.F.X."/>
            <person name="Goodstein D."/>
            <person name="Casacuberta J.M."/>
            <person name="Vandepoele K."/>
            <person name="Reski R."/>
            <person name="Cuming A.C."/>
            <person name="Tuskan G.A."/>
            <person name="Maumus F."/>
            <person name="Salse J."/>
            <person name="Schmutz J."/>
            <person name="Rensing S.A."/>
        </authorList>
    </citation>
    <scope>NUCLEOTIDE SEQUENCE [LARGE SCALE GENOMIC DNA]</scope>
    <source>
        <strain evidence="5 6">cv. Gransden 2004</strain>
    </source>
</reference>
<dbReference type="PANTHER" id="PTHR46353">
    <property type="entry name" value="ZINC FINGER PROTEIN 5"/>
    <property type="match status" value="1"/>
</dbReference>
<dbReference type="GO" id="GO:0005634">
    <property type="term" value="C:nucleus"/>
    <property type="evidence" value="ECO:0000318"/>
    <property type="project" value="GO_Central"/>
</dbReference>
<feature type="region of interest" description="Disordered" evidence="2">
    <location>
        <begin position="1"/>
        <end position="101"/>
    </location>
</feature>
<feature type="compositionally biased region" description="Polar residues" evidence="2">
    <location>
        <begin position="57"/>
        <end position="70"/>
    </location>
</feature>
<protein>
    <recommendedName>
        <fullName evidence="3">C2H2-type domain-containing protein</fullName>
    </recommendedName>
</protein>
<dbReference type="GO" id="GO:0003700">
    <property type="term" value="F:DNA-binding transcription factor activity"/>
    <property type="evidence" value="ECO:0000318"/>
    <property type="project" value="GO_Central"/>
</dbReference>
<feature type="compositionally biased region" description="Low complexity" evidence="2">
    <location>
        <begin position="39"/>
        <end position="53"/>
    </location>
</feature>
<dbReference type="Pfam" id="PF13912">
    <property type="entry name" value="zf-C2H2_6"/>
    <property type="match status" value="1"/>
</dbReference>
<dbReference type="GO" id="GO:0008270">
    <property type="term" value="F:zinc ion binding"/>
    <property type="evidence" value="ECO:0007669"/>
    <property type="project" value="UniProtKB-KW"/>
</dbReference>
<dbReference type="GO" id="GO:0010026">
    <property type="term" value="P:trichome differentiation"/>
    <property type="evidence" value="ECO:0000318"/>
    <property type="project" value="GO_Central"/>
</dbReference>
<dbReference type="GO" id="GO:0000976">
    <property type="term" value="F:transcription cis-regulatory region binding"/>
    <property type="evidence" value="ECO:0000318"/>
    <property type="project" value="GO_Central"/>
</dbReference>
<dbReference type="GeneID" id="112291664"/>
<evidence type="ECO:0000313" key="6">
    <source>
        <dbReference type="Proteomes" id="UP000006727"/>
    </source>
</evidence>
<dbReference type="InterPro" id="IPR044299">
    <property type="entry name" value="GIS3/ZFP5/ZFP6"/>
</dbReference>
<dbReference type="EnsemblPlants" id="Pp3c14_21120V3.3">
    <property type="protein sequence ID" value="PAC:32959887.CDS.1"/>
    <property type="gene ID" value="Pp3c14_21120"/>
</dbReference>
<sequence length="479" mass="50675">MTKDSNQSGAQASPYRLSMSNGGRDKEVELDAQSPGITSAGPSSRPGSAASDRGCSDSVSPTSGGHTTVDAQVEAGVGTSAASVGNSQDTPSPRVLDGAGNWDRSGTAVKLFGFDIKHPPSAEKNSGESSLSTPLKNVEDPSLIDQVPCEANESQSVVFRFIAKDADAAQNSSVDDAAVEQCDDDVAECAGGSSLHLSRGHTDCSDSTAPLWENRKYECQFCGREFASSQALGGHQNAHKRERQEAKRAQLQANRLAAANSDRSTVWGGRGGYGIRQYHGGQQLVTPHVSRLVIPHSSQLSGNHGSHGAQLMPPHAPASMSTYEGMAPMAHSMSLMNGGVPNHTFPHPMTRGMQCPPSPYFFYYGLLGMSLPGSRPTFGSMYGEHMRYAEFPSMFAVLPQGMHSSQPWSHSQLQQGGMPSGRFLVKGMDGMRTENLVRPRPLAQAPGALQTHEQRPFSGGGAPNNVLDLQLGLGNSPTG</sequence>
<dbReference type="GO" id="GO:0009740">
    <property type="term" value="P:gibberellic acid mediated signaling pathway"/>
    <property type="evidence" value="ECO:0000318"/>
    <property type="project" value="GO_Central"/>
</dbReference>
<feature type="compositionally biased region" description="Polar residues" evidence="2">
    <location>
        <begin position="80"/>
        <end position="91"/>
    </location>
</feature>
<reference evidence="4 6" key="1">
    <citation type="journal article" date="2008" name="Science">
        <title>The Physcomitrella genome reveals evolutionary insights into the conquest of land by plants.</title>
        <authorList>
            <person name="Rensing S."/>
            <person name="Lang D."/>
            <person name="Zimmer A."/>
            <person name="Terry A."/>
            <person name="Salamov A."/>
            <person name="Shapiro H."/>
            <person name="Nishiyama T."/>
            <person name="Perroud P.-F."/>
            <person name="Lindquist E."/>
            <person name="Kamisugi Y."/>
            <person name="Tanahashi T."/>
            <person name="Sakakibara K."/>
            <person name="Fujita T."/>
            <person name="Oishi K."/>
            <person name="Shin-I T."/>
            <person name="Kuroki Y."/>
            <person name="Toyoda A."/>
            <person name="Suzuki Y."/>
            <person name="Hashimoto A."/>
            <person name="Yamaguchi K."/>
            <person name="Sugano A."/>
            <person name="Kohara Y."/>
            <person name="Fujiyama A."/>
            <person name="Anterola A."/>
            <person name="Aoki S."/>
            <person name="Ashton N."/>
            <person name="Barbazuk W.B."/>
            <person name="Barker E."/>
            <person name="Bennetzen J."/>
            <person name="Bezanilla M."/>
            <person name="Blankenship R."/>
            <person name="Cho S.H."/>
            <person name="Dutcher S."/>
            <person name="Estelle M."/>
            <person name="Fawcett J.A."/>
            <person name="Gundlach H."/>
            <person name="Hanada K."/>
            <person name="Heyl A."/>
            <person name="Hicks K.A."/>
            <person name="Hugh J."/>
            <person name="Lohr M."/>
            <person name="Mayer K."/>
            <person name="Melkozernov A."/>
            <person name="Murata T."/>
            <person name="Nelson D."/>
            <person name="Pils B."/>
            <person name="Prigge M."/>
            <person name="Reiss B."/>
            <person name="Renner T."/>
            <person name="Rombauts S."/>
            <person name="Rushton P."/>
            <person name="Sanderfoot A."/>
            <person name="Schween G."/>
            <person name="Shiu S.-H."/>
            <person name="Stueber K."/>
            <person name="Theodoulou F.L."/>
            <person name="Tu H."/>
            <person name="Van de Peer Y."/>
            <person name="Verrier P.J."/>
            <person name="Waters E."/>
            <person name="Wood A."/>
            <person name="Yang L."/>
            <person name="Cove D."/>
            <person name="Cuming A."/>
            <person name="Hasebe M."/>
            <person name="Lucas S."/>
            <person name="Mishler D.B."/>
            <person name="Reski R."/>
            <person name="Grigoriev I."/>
            <person name="Quatrano R.S."/>
            <person name="Boore J.L."/>
        </authorList>
    </citation>
    <scope>NUCLEOTIDE SEQUENCE [LARGE SCALE GENOMIC DNA]</scope>
    <source>
        <strain evidence="5 6">cv. Gransden 2004</strain>
    </source>
</reference>
<dbReference type="InterPro" id="IPR013087">
    <property type="entry name" value="Znf_C2H2_type"/>
</dbReference>
<evidence type="ECO:0000259" key="3">
    <source>
        <dbReference type="PROSITE" id="PS50157"/>
    </source>
</evidence>
<evidence type="ECO:0000256" key="1">
    <source>
        <dbReference type="PROSITE-ProRule" id="PRU00042"/>
    </source>
</evidence>
<dbReference type="Proteomes" id="UP000006727">
    <property type="component" value="Chromosome 14"/>
</dbReference>
<dbReference type="PANTHER" id="PTHR46353:SF23">
    <property type="entry name" value="C2H2 ZINC FINGER-CONTAINING PROTEIN-RELATED"/>
    <property type="match status" value="1"/>
</dbReference>
<keyword evidence="1" id="KW-0862">Zinc</keyword>
<reference evidence="5" key="3">
    <citation type="submission" date="2020-12" db="UniProtKB">
        <authorList>
            <consortium name="EnsemblPlants"/>
        </authorList>
    </citation>
    <scope>IDENTIFICATION</scope>
</reference>
<dbReference type="SUPFAM" id="SSF57667">
    <property type="entry name" value="beta-beta-alpha zinc fingers"/>
    <property type="match status" value="1"/>
</dbReference>
<gene>
    <name evidence="5" type="primary">LOC112291664</name>
    <name evidence="4" type="ORF">PHYPA_018815</name>
</gene>
<dbReference type="Gramene" id="Pp3c14_21120V3.3">
    <property type="protein sequence ID" value="PAC:32959887.CDS.1"/>
    <property type="gene ID" value="Pp3c14_21120"/>
</dbReference>
<dbReference type="Gene3D" id="3.30.160.60">
    <property type="entry name" value="Classic Zinc Finger"/>
    <property type="match status" value="1"/>
</dbReference>
<keyword evidence="6" id="KW-1185">Reference proteome</keyword>
<dbReference type="EnsemblPlants" id="Pp3c14_21120V3.1">
    <property type="protein sequence ID" value="PAC:32959886.CDS.1"/>
    <property type="gene ID" value="Pp3c14_21120"/>
</dbReference>
<keyword evidence="1" id="KW-0863">Zinc-finger</keyword>